<feature type="transmembrane region" description="Helical" evidence="1">
    <location>
        <begin position="45"/>
        <end position="67"/>
    </location>
</feature>
<feature type="transmembrane region" description="Helical" evidence="1">
    <location>
        <begin position="79"/>
        <end position="99"/>
    </location>
</feature>
<evidence type="ECO:0000313" key="4">
    <source>
        <dbReference type="Proteomes" id="UP001232343"/>
    </source>
</evidence>
<keyword evidence="1" id="KW-1133">Transmembrane helix</keyword>
<dbReference type="InterPro" id="IPR052776">
    <property type="entry name" value="Chloro_ReproSupport/MetalTrans"/>
</dbReference>
<name>A0ABU0D5J2_9BACI</name>
<evidence type="ECO:0000313" key="3">
    <source>
        <dbReference type="EMBL" id="MDQ0343633.1"/>
    </source>
</evidence>
<organism evidence="3 4">
    <name type="scientific">Lederbergia wuyishanensis</name>
    <dbReference type="NCBI Taxonomy" id="1347903"/>
    <lineage>
        <taxon>Bacteria</taxon>
        <taxon>Bacillati</taxon>
        <taxon>Bacillota</taxon>
        <taxon>Bacilli</taxon>
        <taxon>Bacillales</taxon>
        <taxon>Bacillaceae</taxon>
        <taxon>Lederbergia</taxon>
    </lineage>
</organism>
<dbReference type="Pfam" id="PF13386">
    <property type="entry name" value="DsbD_2"/>
    <property type="match status" value="1"/>
</dbReference>
<dbReference type="InterPro" id="IPR039447">
    <property type="entry name" value="UreH-like_TM_dom"/>
</dbReference>
<feature type="domain" description="Urease accessory protein UreH-like transmembrane" evidence="2">
    <location>
        <begin position="33"/>
        <end position="205"/>
    </location>
</feature>
<keyword evidence="1" id="KW-0472">Membrane</keyword>
<dbReference type="RefSeq" id="WP_244683368.1">
    <property type="nucleotide sequence ID" value="NZ_JALIRM010000017.1"/>
</dbReference>
<sequence length="222" mass="24452">MEVTLLSVLTLGFILGIKHAIEPDHVIAVSTIASRSKKLWHASLAGVYWGIGHTATLFIIGIILILMKNGISDKLSLTLEFFVGIMLVYLGIVSMLSVRKQKESTHNHHTNHINEKKKPGYYKSLIIGLIHGLAGSAAMVLLTMSTVHTVWDGVMFILIFGLGTIIGMLFFTTLIGIPFILSVKRFSLSRSLILLTGGISALFGLYYMYNLGFNEGLFALWI</sequence>
<keyword evidence="4" id="KW-1185">Reference proteome</keyword>
<evidence type="ECO:0000259" key="2">
    <source>
        <dbReference type="Pfam" id="PF13386"/>
    </source>
</evidence>
<dbReference type="Proteomes" id="UP001232343">
    <property type="component" value="Unassembled WGS sequence"/>
</dbReference>
<proteinExistence type="predicted"/>
<dbReference type="PANTHER" id="PTHR33876">
    <property type="entry name" value="UNNAMED PRODUCT"/>
    <property type="match status" value="1"/>
</dbReference>
<gene>
    <name evidence="3" type="ORF">J2S14_002468</name>
</gene>
<dbReference type="PANTHER" id="PTHR33876:SF4">
    <property type="entry name" value="CHLOROPLAST PROTEIN FOR GROWTH AND FERTILITY 2"/>
    <property type="match status" value="1"/>
</dbReference>
<accession>A0ABU0D5J2</accession>
<comment type="caution">
    <text evidence="3">The sequence shown here is derived from an EMBL/GenBank/DDBJ whole genome shotgun (WGS) entry which is preliminary data.</text>
</comment>
<feature type="transmembrane region" description="Helical" evidence="1">
    <location>
        <begin position="192"/>
        <end position="209"/>
    </location>
</feature>
<feature type="transmembrane region" description="Helical" evidence="1">
    <location>
        <begin position="120"/>
        <end position="142"/>
    </location>
</feature>
<reference evidence="3 4" key="1">
    <citation type="submission" date="2023-07" db="EMBL/GenBank/DDBJ databases">
        <title>Genomic Encyclopedia of Type Strains, Phase IV (KMG-IV): sequencing the most valuable type-strain genomes for metagenomic binning, comparative biology and taxonomic classification.</title>
        <authorList>
            <person name="Goeker M."/>
        </authorList>
    </citation>
    <scope>NUCLEOTIDE SEQUENCE [LARGE SCALE GENOMIC DNA]</scope>
    <source>
        <strain evidence="3 4">DSM 27848</strain>
    </source>
</reference>
<feature type="transmembrane region" description="Helical" evidence="1">
    <location>
        <begin position="154"/>
        <end position="180"/>
    </location>
</feature>
<dbReference type="EMBL" id="JAUSUO010000006">
    <property type="protein sequence ID" value="MDQ0343633.1"/>
    <property type="molecule type" value="Genomic_DNA"/>
</dbReference>
<keyword evidence="1" id="KW-0812">Transmembrane</keyword>
<evidence type="ECO:0000256" key="1">
    <source>
        <dbReference type="SAM" id="Phobius"/>
    </source>
</evidence>
<protein>
    <submittedName>
        <fullName evidence="3">Sulfite exporter TauE/SafE</fullName>
    </submittedName>
</protein>